<dbReference type="SUPFAM" id="SSF54285">
    <property type="entry name" value="MoaD/ThiS"/>
    <property type="match status" value="1"/>
</dbReference>
<evidence type="ECO:0000313" key="1">
    <source>
        <dbReference type="EMBL" id="RZQ61765.1"/>
    </source>
</evidence>
<dbReference type="InterPro" id="IPR016155">
    <property type="entry name" value="Mopterin_synth/thiamin_S_b"/>
</dbReference>
<dbReference type="InterPro" id="IPR003749">
    <property type="entry name" value="ThiS/MoaD-like"/>
</dbReference>
<dbReference type="Pfam" id="PF02597">
    <property type="entry name" value="ThiS"/>
    <property type="match status" value="1"/>
</dbReference>
<dbReference type="PANTHER" id="PTHR34472:SF1">
    <property type="entry name" value="SULFUR CARRIER PROTEIN THIS"/>
    <property type="match status" value="1"/>
</dbReference>
<dbReference type="CDD" id="cd00565">
    <property type="entry name" value="Ubl_ThiS"/>
    <property type="match status" value="1"/>
</dbReference>
<reference evidence="1 2" key="1">
    <citation type="submission" date="2019-02" db="EMBL/GenBank/DDBJ databases">
        <title>Draft genome sequence of Amycolatopsis sp. 8-3EHSu isolated from roots of Suaeda maritima.</title>
        <authorList>
            <person name="Duangmal K."/>
            <person name="Chantavorakit T."/>
        </authorList>
    </citation>
    <scope>NUCLEOTIDE SEQUENCE [LARGE SCALE GENOMIC DNA]</scope>
    <source>
        <strain evidence="1 2">8-3EHSu</strain>
    </source>
</reference>
<dbReference type="NCBIfam" id="TIGR01683">
    <property type="entry name" value="thiS"/>
    <property type="match status" value="1"/>
</dbReference>
<accession>A0A4V2ELJ3</accession>
<comment type="caution">
    <text evidence="1">The sequence shown here is derived from an EMBL/GenBank/DDBJ whole genome shotgun (WGS) entry which is preliminary data.</text>
</comment>
<keyword evidence="2" id="KW-1185">Reference proteome</keyword>
<dbReference type="RefSeq" id="WP_130477497.1">
    <property type="nucleotide sequence ID" value="NZ_SFCC01000011.1"/>
</dbReference>
<evidence type="ECO:0000313" key="2">
    <source>
        <dbReference type="Proteomes" id="UP000292003"/>
    </source>
</evidence>
<dbReference type="InterPro" id="IPR010035">
    <property type="entry name" value="Thi_S"/>
</dbReference>
<sequence>MRVEINGETHEFTTGTTLLAALETAATTRPGVAVAVNGEVVRRADWPDHVLDDGASVEVLAAVQGG</sequence>
<name>A0A4V2ELJ3_9PSEU</name>
<dbReference type="PANTHER" id="PTHR34472">
    <property type="entry name" value="SULFUR CARRIER PROTEIN THIS"/>
    <property type="match status" value="1"/>
</dbReference>
<dbReference type="Proteomes" id="UP000292003">
    <property type="component" value="Unassembled WGS sequence"/>
</dbReference>
<dbReference type="EMBL" id="SFCC01000011">
    <property type="protein sequence ID" value="RZQ61765.1"/>
    <property type="molecule type" value="Genomic_DNA"/>
</dbReference>
<dbReference type="Gene3D" id="3.10.20.30">
    <property type="match status" value="1"/>
</dbReference>
<organism evidence="1 2">
    <name type="scientific">Amycolatopsis suaedae</name>
    <dbReference type="NCBI Taxonomy" id="2510978"/>
    <lineage>
        <taxon>Bacteria</taxon>
        <taxon>Bacillati</taxon>
        <taxon>Actinomycetota</taxon>
        <taxon>Actinomycetes</taxon>
        <taxon>Pseudonocardiales</taxon>
        <taxon>Pseudonocardiaceae</taxon>
        <taxon>Amycolatopsis</taxon>
    </lineage>
</organism>
<dbReference type="AlphaFoldDB" id="A0A4V2ELJ3"/>
<dbReference type="InterPro" id="IPR012675">
    <property type="entry name" value="Beta-grasp_dom_sf"/>
</dbReference>
<gene>
    <name evidence="1" type="primary">thiS</name>
    <name evidence="1" type="ORF">EWH70_22715</name>
</gene>
<protein>
    <submittedName>
        <fullName evidence="1">Sulfur carrier protein ThiS</fullName>
    </submittedName>
</protein>
<proteinExistence type="predicted"/>
<dbReference type="OrthoDB" id="163636at2"/>